<evidence type="ECO:0000313" key="1">
    <source>
        <dbReference type="EMBL" id="OAA68060.1"/>
    </source>
</evidence>
<evidence type="ECO:0008006" key="3">
    <source>
        <dbReference type="Google" id="ProtNLM"/>
    </source>
</evidence>
<organism evidence="1 2">
    <name type="scientific">Niveomyces insectorum RCEF 264</name>
    <dbReference type="NCBI Taxonomy" id="1081102"/>
    <lineage>
        <taxon>Eukaryota</taxon>
        <taxon>Fungi</taxon>
        <taxon>Dikarya</taxon>
        <taxon>Ascomycota</taxon>
        <taxon>Pezizomycotina</taxon>
        <taxon>Sordariomycetes</taxon>
        <taxon>Hypocreomycetidae</taxon>
        <taxon>Hypocreales</taxon>
        <taxon>Cordycipitaceae</taxon>
        <taxon>Niveomyces</taxon>
    </lineage>
</organism>
<proteinExistence type="predicted"/>
<comment type="caution">
    <text evidence="1">The sequence shown here is derived from an EMBL/GenBank/DDBJ whole genome shotgun (WGS) entry which is preliminary data.</text>
</comment>
<evidence type="ECO:0000313" key="2">
    <source>
        <dbReference type="Proteomes" id="UP000076874"/>
    </source>
</evidence>
<accession>A0A167ZZ83</accession>
<reference evidence="1 2" key="1">
    <citation type="journal article" date="2016" name="Genome Biol. Evol.">
        <title>Divergent and convergent evolution of fungal pathogenicity.</title>
        <authorList>
            <person name="Shang Y."/>
            <person name="Xiao G."/>
            <person name="Zheng P."/>
            <person name="Cen K."/>
            <person name="Zhan S."/>
            <person name="Wang C."/>
        </authorList>
    </citation>
    <scope>NUCLEOTIDE SEQUENCE [LARGE SCALE GENOMIC DNA]</scope>
    <source>
        <strain evidence="1 2">RCEF 264</strain>
    </source>
</reference>
<protein>
    <recommendedName>
        <fullName evidence="3">Calcofluor white hypersensitive protein</fullName>
    </recommendedName>
</protein>
<sequence>MSRSRMPLYLSLALAGGAGYYLYSAGGSPKGAEKNFEHDLKTVRDRATSSGQRAQTEAEKFGAEARNEYDRAAANARAAGNNATKAAEDLGKDVQARVNHSVDTFDKKVEDAASKTKSGVSSWFGGK</sequence>
<dbReference type="AlphaFoldDB" id="A0A167ZZ83"/>
<keyword evidence="2" id="KW-1185">Reference proteome</keyword>
<dbReference type="EMBL" id="AZHD01000001">
    <property type="protein sequence ID" value="OAA68060.1"/>
    <property type="molecule type" value="Genomic_DNA"/>
</dbReference>
<name>A0A167ZZ83_9HYPO</name>
<dbReference type="Proteomes" id="UP000076874">
    <property type="component" value="Unassembled WGS sequence"/>
</dbReference>
<gene>
    <name evidence="1" type="ORF">SPI_00255</name>
</gene>
<dbReference type="OrthoDB" id="5355126at2759"/>